<evidence type="ECO:0000313" key="3">
    <source>
        <dbReference type="Proteomes" id="UP000216024"/>
    </source>
</evidence>
<dbReference type="InterPro" id="IPR002881">
    <property type="entry name" value="DUF58"/>
</dbReference>
<proteinExistence type="predicted"/>
<organism evidence="2 3">
    <name type="scientific">Anaeromicrobium sediminis</name>
    <dbReference type="NCBI Taxonomy" id="1478221"/>
    <lineage>
        <taxon>Bacteria</taxon>
        <taxon>Bacillati</taxon>
        <taxon>Bacillota</taxon>
        <taxon>Clostridia</taxon>
        <taxon>Peptostreptococcales</taxon>
        <taxon>Thermotaleaceae</taxon>
        <taxon>Anaeromicrobium</taxon>
    </lineage>
</organism>
<dbReference type="InterPro" id="IPR036465">
    <property type="entry name" value="vWFA_dom_sf"/>
</dbReference>
<dbReference type="AlphaFoldDB" id="A0A267MJA1"/>
<evidence type="ECO:0000259" key="1">
    <source>
        <dbReference type="Pfam" id="PF01882"/>
    </source>
</evidence>
<comment type="caution">
    <text evidence="2">The sequence shown here is derived from an EMBL/GenBank/DDBJ whole genome shotgun (WGS) entry which is preliminary data.</text>
</comment>
<feature type="domain" description="DUF58" evidence="1">
    <location>
        <begin position="201"/>
        <end position="374"/>
    </location>
</feature>
<dbReference type="PANTHER" id="PTHR33608:SF3">
    <property type="entry name" value="SLR2013 PROTEIN"/>
    <property type="match status" value="1"/>
</dbReference>
<protein>
    <recommendedName>
        <fullName evidence="1">DUF58 domain-containing protein</fullName>
    </recommendedName>
</protein>
<dbReference type="SUPFAM" id="SSF53300">
    <property type="entry name" value="vWA-like"/>
    <property type="match status" value="1"/>
</dbReference>
<keyword evidence="3" id="KW-1185">Reference proteome</keyword>
<dbReference type="Gene3D" id="3.40.50.410">
    <property type="entry name" value="von Willebrand factor, type A domain"/>
    <property type="match status" value="1"/>
</dbReference>
<sequence>MIDLIFTKRFVMIIGLGILPLLLGHILDISYYIFLIYNVGVLLVLLYDYKTTKYDENIEIGRFGEDKLSIHEVEHISFTIHNKNNEPINVKIKDEVPDFHFEIMDEVISEKVLPRNRSNISYRLRPKKRGAYEFNKIHMRIESRLKLVYLRKVISLPREYKVYPNLKNLKKYKLLVAKNKLMEPGRKSLRSIGSKTSFSHLREYVVGDEYRKINWKATARENKPIVNEYEPEKNQRIHILLDEGRTMSGEIRGYKKLDVAIDAALLLGDISNQKGDLCGLTTFNRNVNSYVKPNKGPGHRNNILETLYHIEGSSITSNYKEAFLHLKKKEKHRGIIFLFTDFSIMEEGEEILKHLSIISKNNIVTIVLIKDENRQNVLGEKSNSVEKIYDKAVAMEMLKNREMVINLIKKRKIMCIEADREELSLRVINKYLEIKNQMDF</sequence>
<dbReference type="PANTHER" id="PTHR33608">
    <property type="entry name" value="BLL2464 PROTEIN"/>
    <property type="match status" value="1"/>
</dbReference>
<reference evidence="2 3" key="1">
    <citation type="submission" date="2017-06" db="EMBL/GenBank/DDBJ databases">
        <title>Draft genome sequence of anaerobic fermentative bacterium Anaeromicrobium sediminis DY2726D isolated from West Pacific Ocean sediments.</title>
        <authorList>
            <person name="Zeng X."/>
        </authorList>
    </citation>
    <scope>NUCLEOTIDE SEQUENCE [LARGE SCALE GENOMIC DNA]</scope>
    <source>
        <strain evidence="2 3">DY2726D</strain>
    </source>
</reference>
<dbReference type="EMBL" id="NIBG01000006">
    <property type="protein sequence ID" value="PAB59674.1"/>
    <property type="molecule type" value="Genomic_DNA"/>
</dbReference>
<name>A0A267MJA1_9FIRM</name>
<accession>A0A267MJA1</accession>
<dbReference type="Pfam" id="PF01882">
    <property type="entry name" value="DUF58"/>
    <property type="match status" value="1"/>
</dbReference>
<dbReference type="Proteomes" id="UP000216024">
    <property type="component" value="Unassembled WGS sequence"/>
</dbReference>
<evidence type="ECO:0000313" key="2">
    <source>
        <dbReference type="EMBL" id="PAB59674.1"/>
    </source>
</evidence>
<gene>
    <name evidence="2" type="ORF">CCE28_08905</name>
</gene>